<proteinExistence type="predicted"/>
<protein>
    <submittedName>
        <fullName evidence="1">Uncharacterized protein</fullName>
    </submittedName>
</protein>
<gene>
    <name evidence="1" type="ORF">BLA29_014647</name>
</gene>
<dbReference type="AlphaFoldDB" id="A0A1Y3AP60"/>
<evidence type="ECO:0000313" key="2">
    <source>
        <dbReference type="Proteomes" id="UP000194236"/>
    </source>
</evidence>
<dbReference type="Proteomes" id="UP000194236">
    <property type="component" value="Unassembled WGS sequence"/>
</dbReference>
<sequence length="92" mass="10403">SRDGVRDPDPRRFTDEDRDSWGVKLGEFLFVNGDGDVGRLVYGRCIPPGGTTLVGDRERLSRSLFLSMAAYSLLKLFKPPDDVCRFSMLNFE</sequence>
<dbReference type="EMBL" id="MUJZ01070799">
    <property type="protein sequence ID" value="OTF69393.1"/>
    <property type="molecule type" value="Genomic_DNA"/>
</dbReference>
<accession>A0A1Y3AP60</accession>
<keyword evidence="2" id="KW-1185">Reference proteome</keyword>
<feature type="non-terminal residue" evidence="1">
    <location>
        <position position="1"/>
    </location>
</feature>
<name>A0A1Y3AP60_EURMA</name>
<organism evidence="1 2">
    <name type="scientific">Euroglyphus maynei</name>
    <name type="common">Mayne's house dust mite</name>
    <dbReference type="NCBI Taxonomy" id="6958"/>
    <lineage>
        <taxon>Eukaryota</taxon>
        <taxon>Metazoa</taxon>
        <taxon>Ecdysozoa</taxon>
        <taxon>Arthropoda</taxon>
        <taxon>Chelicerata</taxon>
        <taxon>Arachnida</taxon>
        <taxon>Acari</taxon>
        <taxon>Acariformes</taxon>
        <taxon>Sarcoptiformes</taxon>
        <taxon>Astigmata</taxon>
        <taxon>Psoroptidia</taxon>
        <taxon>Analgoidea</taxon>
        <taxon>Pyroglyphidae</taxon>
        <taxon>Pyroglyphinae</taxon>
        <taxon>Euroglyphus</taxon>
    </lineage>
</organism>
<evidence type="ECO:0000313" key="1">
    <source>
        <dbReference type="EMBL" id="OTF69393.1"/>
    </source>
</evidence>
<comment type="caution">
    <text evidence="1">The sequence shown here is derived from an EMBL/GenBank/DDBJ whole genome shotgun (WGS) entry which is preliminary data.</text>
</comment>
<reference evidence="1 2" key="1">
    <citation type="submission" date="2017-03" db="EMBL/GenBank/DDBJ databases">
        <title>Genome Survey of Euroglyphus maynei.</title>
        <authorList>
            <person name="Arlian L.G."/>
            <person name="Morgan M.S."/>
            <person name="Rider S.D."/>
        </authorList>
    </citation>
    <scope>NUCLEOTIDE SEQUENCE [LARGE SCALE GENOMIC DNA]</scope>
    <source>
        <strain evidence="1">Arlian Lab</strain>
        <tissue evidence="1">Whole body</tissue>
    </source>
</reference>